<dbReference type="EMBL" id="FNIL01000004">
    <property type="protein sequence ID" value="SDN89577.1"/>
    <property type="molecule type" value="Genomic_DNA"/>
</dbReference>
<keyword evidence="2" id="KW-1185">Reference proteome</keyword>
<dbReference type="RefSeq" id="WP_090842620.1">
    <property type="nucleotide sequence ID" value="NZ_FNIL01000004.1"/>
</dbReference>
<dbReference type="OrthoDB" id="5429664at2"/>
<gene>
    <name evidence="1" type="ORF">SAMN04488053_104187</name>
</gene>
<name>A0A1H0F4J4_9BACI</name>
<dbReference type="STRING" id="745820.SAMN04488053_104187"/>
<accession>A0A1H0F4J4</accession>
<evidence type="ECO:0000313" key="2">
    <source>
        <dbReference type="Proteomes" id="UP000198778"/>
    </source>
</evidence>
<proteinExistence type="predicted"/>
<protein>
    <submittedName>
        <fullName evidence="1">Uncharacterized protein</fullName>
    </submittedName>
</protein>
<evidence type="ECO:0000313" key="1">
    <source>
        <dbReference type="EMBL" id="SDN89577.1"/>
    </source>
</evidence>
<reference evidence="2" key="1">
    <citation type="submission" date="2016-10" db="EMBL/GenBank/DDBJ databases">
        <authorList>
            <person name="Varghese N."/>
            <person name="Submissions S."/>
        </authorList>
    </citation>
    <scope>NUCLEOTIDE SEQUENCE [LARGE SCALE GENOMIC DNA]</scope>
    <source>
        <strain evidence="2">CGMCC 1.10369</strain>
    </source>
</reference>
<dbReference type="AlphaFoldDB" id="A0A1H0F4J4"/>
<dbReference type="Proteomes" id="UP000198778">
    <property type="component" value="Unassembled WGS sequence"/>
</dbReference>
<organism evidence="1 2">
    <name type="scientific">Alkalicoccus daliensis</name>
    <dbReference type="NCBI Taxonomy" id="745820"/>
    <lineage>
        <taxon>Bacteria</taxon>
        <taxon>Bacillati</taxon>
        <taxon>Bacillota</taxon>
        <taxon>Bacilli</taxon>
        <taxon>Bacillales</taxon>
        <taxon>Bacillaceae</taxon>
        <taxon>Alkalicoccus</taxon>
    </lineage>
</organism>
<sequence>MKIYGLHGKSGTGKSHKATEVLSFCGAEAMIDDGIVIVDGKRVAGRSAKNENGLITAIKRATFFSDSHREEVQIYLRSQQIASLLILGTSKRMISQITARLELEETIEWIPIEEFQSPVELKKARDQRNKNYHVIPIAPVDVARTFIGSWFRKLIIPFRKGNTEVLMVRPVYAGKNRIIISPQCVKDILLIMQPEGISLQAVKVEFEMVHVKLSTYQSFSAHDLFQWQERVVRNLRNQLGMQYTLNIQWNAVLQTEKKSREK</sequence>